<dbReference type="Proteomes" id="UP000531659">
    <property type="component" value="Unassembled WGS sequence"/>
</dbReference>
<protein>
    <submittedName>
        <fullName evidence="2">GNAT family N-acetyltransferase</fullName>
    </submittedName>
</protein>
<dbReference type="CDD" id="cd04301">
    <property type="entry name" value="NAT_SF"/>
    <property type="match status" value="1"/>
</dbReference>
<gene>
    <name evidence="2" type="ORF">HLQ16_07495</name>
</gene>
<dbReference type="SUPFAM" id="SSF55729">
    <property type="entry name" value="Acyl-CoA N-acyltransferases (Nat)"/>
    <property type="match status" value="1"/>
</dbReference>
<evidence type="ECO:0000313" key="2">
    <source>
        <dbReference type="EMBL" id="NNU75772.1"/>
    </source>
</evidence>
<dbReference type="GO" id="GO:0016747">
    <property type="term" value="F:acyltransferase activity, transferring groups other than amino-acyl groups"/>
    <property type="evidence" value="ECO:0007669"/>
    <property type="project" value="InterPro"/>
</dbReference>
<dbReference type="PROSITE" id="PS51186">
    <property type="entry name" value="GNAT"/>
    <property type="match status" value="1"/>
</dbReference>
<evidence type="ECO:0000313" key="3">
    <source>
        <dbReference type="Proteomes" id="UP000531659"/>
    </source>
</evidence>
<dbReference type="InterPro" id="IPR016181">
    <property type="entry name" value="Acyl_CoA_acyltransferase"/>
</dbReference>
<name>A0A7Y3SW46_9CLOT</name>
<sequence length="164" mass="19325">MIFKLKDFCIDFVEDKDINAIVEVYNSNKYFLINHVGRDKVRYEWVLEELENMRKADFYSCKVVEKSSGKIMGIIDFKIGEETYLSLLMIYDNYKNKGLGKLIYQALEEYAKEVKSKCMRIDVVTNYDNAVLNFWVKNGFDKIKDVELEWTGKILPAVIMKKNI</sequence>
<dbReference type="RefSeq" id="WP_171296541.1">
    <property type="nucleotide sequence ID" value="NZ_CP087098.1"/>
</dbReference>
<dbReference type="Gene3D" id="3.40.630.30">
    <property type="match status" value="1"/>
</dbReference>
<feature type="domain" description="N-acetyltransferase" evidence="1">
    <location>
        <begin position="8"/>
        <end position="164"/>
    </location>
</feature>
<dbReference type="InterPro" id="IPR000182">
    <property type="entry name" value="GNAT_dom"/>
</dbReference>
<keyword evidence="2" id="KW-0808">Transferase</keyword>
<proteinExistence type="predicted"/>
<dbReference type="Pfam" id="PF00583">
    <property type="entry name" value="Acetyltransf_1"/>
    <property type="match status" value="1"/>
</dbReference>
<accession>A0A7Y3SW46</accession>
<reference evidence="2 3" key="1">
    <citation type="submission" date="2020-05" db="EMBL/GenBank/DDBJ databases">
        <title>Complete genome of Clostridium estertheticum subspecies estertheticum, isolated from Vacuum packed lamb meat from New Zealand imported to Switzerland.</title>
        <authorList>
            <person name="Wambui J."/>
            <person name="Stevens M.J.A."/>
            <person name="Stephan R."/>
        </authorList>
    </citation>
    <scope>NUCLEOTIDE SEQUENCE [LARGE SCALE GENOMIC DNA]</scope>
    <source>
        <strain evidence="2 3">CEST001</strain>
    </source>
</reference>
<evidence type="ECO:0000259" key="1">
    <source>
        <dbReference type="PROSITE" id="PS51186"/>
    </source>
</evidence>
<organism evidence="2 3">
    <name type="scientific">Clostridium estertheticum</name>
    <dbReference type="NCBI Taxonomy" id="238834"/>
    <lineage>
        <taxon>Bacteria</taxon>
        <taxon>Bacillati</taxon>
        <taxon>Bacillota</taxon>
        <taxon>Clostridia</taxon>
        <taxon>Eubacteriales</taxon>
        <taxon>Clostridiaceae</taxon>
        <taxon>Clostridium</taxon>
    </lineage>
</organism>
<comment type="caution">
    <text evidence="2">The sequence shown here is derived from an EMBL/GenBank/DDBJ whole genome shotgun (WGS) entry which is preliminary data.</text>
</comment>
<dbReference type="AlphaFoldDB" id="A0A7Y3SW46"/>
<dbReference type="EMBL" id="JABEYB010000005">
    <property type="protein sequence ID" value="NNU75772.1"/>
    <property type="molecule type" value="Genomic_DNA"/>
</dbReference>